<feature type="region of interest" description="Disordered" evidence="1">
    <location>
        <begin position="259"/>
        <end position="290"/>
    </location>
</feature>
<dbReference type="AlphaFoldDB" id="A0A3N0ED78"/>
<accession>A0A3N0ED78</accession>
<protein>
    <submittedName>
        <fullName evidence="2">Uncharacterized protein</fullName>
    </submittedName>
</protein>
<proteinExistence type="predicted"/>
<dbReference type="EMBL" id="RJMB01000005">
    <property type="protein sequence ID" value="RNL85798.1"/>
    <property type="molecule type" value="Genomic_DNA"/>
</dbReference>
<reference evidence="2 3" key="1">
    <citation type="submission" date="2018-11" db="EMBL/GenBank/DDBJ databases">
        <title>The genome draft of YIM 96095.</title>
        <authorList>
            <person name="Tang S.-K."/>
            <person name="Chunyu W.-X."/>
            <person name="Feng Y.-Z."/>
        </authorList>
    </citation>
    <scope>NUCLEOTIDE SEQUENCE [LARGE SCALE GENOMIC DNA]</scope>
    <source>
        <strain evidence="2 3">YIM 96095</strain>
    </source>
</reference>
<sequence length="536" mass="59417">MIAKLRSMRGFDHAQQALTDSAQTALEAMLPSVPSEPARPLVERAVQRITSPILSRRVLLGKYQRWYGGHSPAVGQDDSIETLIDLSHWAHHSDNPDARVRIDDLLCRAFLADLREFSPQGRRARTWALDSVIVLDNVDTEIGRRLLDHLGRAGAWDPGEPLMVVAGSRGGLLRGEPHHDIGEANANGEEETDYQHNRVGSSSAKWLRYRLPDLTLEDVQALMRPSGLSARADRRLFRAVHQLTGGHPGSVAALISTADRHRPQSSDLGKLLDSRGPAQPPEPPPPPLEERLIADLLGPQVQDDRIEDLVTCSAARTYNEALRLAADSDLVGPLRTELDLLSVVDLWGRSTGAGQALLRRLLLRRLAARGHESGGTAEKDNPGWSKVHGRLRDYARTRHDTSMELYYALANGDLEFVERALAQPVAMDSPDSWLRLLSEVTSAPGDWPPHSRKTPIQQRDTVTHRCTRMPDPPSIPVARLVAALWVGADPLCGLERKHLHEGIALDYRTIAHSRATVPVELLREADRHEELARLWS</sequence>
<feature type="compositionally biased region" description="Pro residues" evidence="1">
    <location>
        <begin position="278"/>
        <end position="287"/>
    </location>
</feature>
<evidence type="ECO:0000313" key="2">
    <source>
        <dbReference type="EMBL" id="RNL85798.1"/>
    </source>
</evidence>
<gene>
    <name evidence="2" type="ORF">EFW17_07505</name>
</gene>
<keyword evidence="3" id="KW-1185">Reference proteome</keyword>
<name>A0A3N0ED78_9ACTN</name>
<evidence type="ECO:0000313" key="3">
    <source>
        <dbReference type="Proteomes" id="UP000269198"/>
    </source>
</evidence>
<comment type="caution">
    <text evidence="2">The sequence shown here is derived from an EMBL/GenBank/DDBJ whole genome shotgun (WGS) entry which is preliminary data.</text>
</comment>
<dbReference type="Proteomes" id="UP000269198">
    <property type="component" value="Unassembled WGS sequence"/>
</dbReference>
<evidence type="ECO:0000256" key="1">
    <source>
        <dbReference type="SAM" id="MobiDB-lite"/>
    </source>
</evidence>
<organism evidence="2 3">
    <name type="scientific">Halostreptopolyspora alba</name>
    <dbReference type="NCBI Taxonomy" id="2487137"/>
    <lineage>
        <taxon>Bacteria</taxon>
        <taxon>Bacillati</taxon>
        <taxon>Actinomycetota</taxon>
        <taxon>Actinomycetes</taxon>
        <taxon>Streptosporangiales</taxon>
        <taxon>Nocardiopsidaceae</taxon>
        <taxon>Halostreptopolyspora</taxon>
    </lineage>
</organism>